<dbReference type="InterPro" id="IPR058647">
    <property type="entry name" value="BSH_CzcB-like"/>
</dbReference>
<keyword evidence="7" id="KW-1185">Reference proteome</keyword>
<evidence type="ECO:0000313" key="7">
    <source>
        <dbReference type="Proteomes" id="UP000033121"/>
    </source>
</evidence>
<dbReference type="InterPro" id="IPR058627">
    <property type="entry name" value="MdtA-like_C"/>
</dbReference>
<feature type="region of interest" description="Disordered" evidence="2">
    <location>
        <begin position="1"/>
        <end position="20"/>
    </location>
</feature>
<dbReference type="Pfam" id="PF25967">
    <property type="entry name" value="RND-MFP_C"/>
    <property type="match status" value="1"/>
</dbReference>
<dbReference type="InterPro" id="IPR058792">
    <property type="entry name" value="Beta-barrel_RND_2"/>
</dbReference>
<evidence type="ECO:0000256" key="1">
    <source>
        <dbReference type="ARBA" id="ARBA00009477"/>
    </source>
</evidence>
<comment type="similarity">
    <text evidence="1">Belongs to the membrane fusion protein (MFP) (TC 8.A.1) family.</text>
</comment>
<dbReference type="PANTHER" id="PTHR30469:SF37">
    <property type="entry name" value="RAGD PROTEIN"/>
    <property type="match status" value="1"/>
</dbReference>
<evidence type="ECO:0000256" key="2">
    <source>
        <dbReference type="SAM" id="MobiDB-lite"/>
    </source>
</evidence>
<comment type="caution">
    <text evidence="6">The sequence shown here is derived from an EMBL/GenBank/DDBJ whole genome shotgun (WGS) entry which is preliminary data.</text>
</comment>
<feature type="domain" description="Multidrug resistance protein MdtA-like C-terminal permuted SH3" evidence="4">
    <location>
        <begin position="286"/>
        <end position="339"/>
    </location>
</feature>
<dbReference type="InterPro" id="IPR006143">
    <property type="entry name" value="RND_pump_MFP"/>
</dbReference>
<protein>
    <submittedName>
        <fullName evidence="6">RND-type efflux pump membrane fusion protein</fullName>
    </submittedName>
</protein>
<dbReference type="Gene3D" id="2.40.420.20">
    <property type="match status" value="1"/>
</dbReference>
<dbReference type="NCBIfam" id="TIGR01730">
    <property type="entry name" value="RND_mfp"/>
    <property type="match status" value="1"/>
</dbReference>
<evidence type="ECO:0000259" key="5">
    <source>
        <dbReference type="Pfam" id="PF25973"/>
    </source>
</evidence>
<dbReference type="Pfam" id="PF25973">
    <property type="entry name" value="BSH_CzcB"/>
    <property type="match status" value="1"/>
</dbReference>
<dbReference type="AlphaFoldDB" id="A0A0E9N7D6"/>
<accession>A0A0E9N7D6</accession>
<dbReference type="STRING" id="1220578.FPE01S_07_00040"/>
<gene>
    <name evidence="6" type="ORF">FPE01S_07_00040</name>
</gene>
<proteinExistence type="inferred from homology"/>
<dbReference type="Proteomes" id="UP000033121">
    <property type="component" value="Unassembled WGS sequence"/>
</dbReference>
<feature type="domain" description="CusB-like beta-barrel" evidence="3">
    <location>
        <begin position="206"/>
        <end position="276"/>
    </location>
</feature>
<dbReference type="Gene3D" id="2.40.30.170">
    <property type="match status" value="1"/>
</dbReference>
<organism evidence="6 7">
    <name type="scientific">Flavihumibacter petaseus NBRC 106054</name>
    <dbReference type="NCBI Taxonomy" id="1220578"/>
    <lineage>
        <taxon>Bacteria</taxon>
        <taxon>Pseudomonadati</taxon>
        <taxon>Bacteroidota</taxon>
        <taxon>Chitinophagia</taxon>
        <taxon>Chitinophagales</taxon>
        <taxon>Chitinophagaceae</taxon>
        <taxon>Flavihumibacter</taxon>
    </lineage>
</organism>
<feature type="compositionally biased region" description="Polar residues" evidence="2">
    <location>
        <begin position="1"/>
        <end position="13"/>
    </location>
</feature>
<reference evidence="6 7" key="1">
    <citation type="submission" date="2015-04" db="EMBL/GenBank/DDBJ databases">
        <title>Whole genome shotgun sequence of Flavihumibacter petaseus NBRC 106054.</title>
        <authorList>
            <person name="Miyazawa S."/>
            <person name="Hosoyama A."/>
            <person name="Hashimoto M."/>
            <person name="Noguchi M."/>
            <person name="Tsuchikane K."/>
            <person name="Ohji S."/>
            <person name="Yamazoe A."/>
            <person name="Ichikawa N."/>
            <person name="Kimura A."/>
            <person name="Fujita N."/>
        </authorList>
    </citation>
    <scope>NUCLEOTIDE SEQUENCE [LARGE SCALE GENOMIC DNA]</scope>
    <source>
        <strain evidence="6 7">NBRC 106054</strain>
    </source>
</reference>
<sequence length="353" mass="37811">MLILMNSSCQSSAKPADPALAGKKAMPETFVLEKGVLSTTLQLPGELQAFEKVDLYAKVNSFVKKILVDVGSEVKQGQLLAILEAPEINAQLNGASSRLKAAEAVHLNSKAYYNRLLETSKTPGTISPTDLDLALAREQSDAANLAAARAAYTEVNNNRDYLTIRAAFDGVISARNVNTGAYVGPAGKGSELPMFTLQQQKKLRLIIAVPEAYSGLVNQQNALTFTVRSLPGQTFEGKLVRLAGALDARLRSQHVEMDVINNDKKLLPGMVAEISLPLPASDSSFVIPETALINGAEGNYVILSRSGKAKKAEVKKGRNSGGKWEIYGQLQAGDTLVTSASEEYREGTPLLPL</sequence>
<dbReference type="GO" id="GO:1990281">
    <property type="term" value="C:efflux pump complex"/>
    <property type="evidence" value="ECO:0007669"/>
    <property type="project" value="TreeGrafter"/>
</dbReference>
<dbReference type="Gene3D" id="1.10.287.470">
    <property type="entry name" value="Helix hairpin bin"/>
    <property type="match status" value="1"/>
</dbReference>
<name>A0A0E9N7D6_9BACT</name>
<evidence type="ECO:0000313" key="6">
    <source>
        <dbReference type="EMBL" id="GAO45616.1"/>
    </source>
</evidence>
<dbReference type="EMBL" id="BBWV01000007">
    <property type="protein sequence ID" value="GAO45616.1"/>
    <property type="molecule type" value="Genomic_DNA"/>
</dbReference>
<dbReference type="PANTHER" id="PTHR30469">
    <property type="entry name" value="MULTIDRUG RESISTANCE PROTEIN MDTA"/>
    <property type="match status" value="1"/>
</dbReference>
<evidence type="ECO:0000259" key="3">
    <source>
        <dbReference type="Pfam" id="PF25954"/>
    </source>
</evidence>
<dbReference type="GO" id="GO:0015562">
    <property type="term" value="F:efflux transmembrane transporter activity"/>
    <property type="evidence" value="ECO:0007669"/>
    <property type="project" value="TreeGrafter"/>
</dbReference>
<dbReference type="Gene3D" id="2.40.50.100">
    <property type="match status" value="1"/>
</dbReference>
<dbReference type="SUPFAM" id="SSF111369">
    <property type="entry name" value="HlyD-like secretion proteins"/>
    <property type="match status" value="1"/>
</dbReference>
<dbReference type="Pfam" id="PF25954">
    <property type="entry name" value="Beta-barrel_RND_2"/>
    <property type="match status" value="1"/>
</dbReference>
<evidence type="ECO:0000259" key="4">
    <source>
        <dbReference type="Pfam" id="PF25967"/>
    </source>
</evidence>
<feature type="domain" description="CzcB-like barrel-sandwich hybrid" evidence="5">
    <location>
        <begin position="54"/>
        <end position="184"/>
    </location>
</feature>